<gene>
    <name evidence="2" type="ORF">Tci_850696</name>
</gene>
<proteinExistence type="predicted"/>
<organism evidence="2">
    <name type="scientific">Tanacetum cinerariifolium</name>
    <name type="common">Dalmatian daisy</name>
    <name type="synonym">Chrysanthemum cinerariifolium</name>
    <dbReference type="NCBI Taxonomy" id="118510"/>
    <lineage>
        <taxon>Eukaryota</taxon>
        <taxon>Viridiplantae</taxon>
        <taxon>Streptophyta</taxon>
        <taxon>Embryophyta</taxon>
        <taxon>Tracheophyta</taxon>
        <taxon>Spermatophyta</taxon>
        <taxon>Magnoliopsida</taxon>
        <taxon>eudicotyledons</taxon>
        <taxon>Gunneridae</taxon>
        <taxon>Pentapetalae</taxon>
        <taxon>asterids</taxon>
        <taxon>campanulids</taxon>
        <taxon>Asterales</taxon>
        <taxon>Asteraceae</taxon>
        <taxon>Asteroideae</taxon>
        <taxon>Anthemideae</taxon>
        <taxon>Anthemidinae</taxon>
        <taxon>Tanacetum</taxon>
    </lineage>
</organism>
<reference evidence="2" key="1">
    <citation type="journal article" date="2019" name="Sci. Rep.">
        <title>Draft genome of Tanacetum cinerariifolium, the natural source of mosquito coil.</title>
        <authorList>
            <person name="Yamashiro T."/>
            <person name="Shiraishi A."/>
            <person name="Satake H."/>
            <person name="Nakayama K."/>
        </authorList>
    </citation>
    <scope>NUCLEOTIDE SEQUENCE</scope>
</reference>
<name>A0A699QZU4_TANCI</name>
<feature type="region of interest" description="Disordered" evidence="1">
    <location>
        <begin position="133"/>
        <end position="154"/>
    </location>
</feature>
<feature type="non-terminal residue" evidence="2">
    <location>
        <position position="1"/>
    </location>
</feature>
<dbReference type="EMBL" id="BKCJ011067072">
    <property type="protein sequence ID" value="GFC78726.1"/>
    <property type="molecule type" value="Genomic_DNA"/>
</dbReference>
<feature type="non-terminal residue" evidence="2">
    <location>
        <position position="154"/>
    </location>
</feature>
<feature type="compositionally biased region" description="Basic and acidic residues" evidence="1">
    <location>
        <begin position="134"/>
        <end position="154"/>
    </location>
</feature>
<comment type="caution">
    <text evidence="2">The sequence shown here is derived from an EMBL/GenBank/DDBJ whole genome shotgun (WGS) entry which is preliminary data.</text>
</comment>
<evidence type="ECO:0000256" key="1">
    <source>
        <dbReference type="SAM" id="MobiDB-lite"/>
    </source>
</evidence>
<protein>
    <submittedName>
        <fullName evidence="2">Uncharacterized protein</fullName>
    </submittedName>
</protein>
<dbReference type="AlphaFoldDB" id="A0A699QZU4"/>
<evidence type="ECO:0000313" key="2">
    <source>
        <dbReference type="EMBL" id="GFC78726.1"/>
    </source>
</evidence>
<sequence>LNGRIAAEDRFGVAQAFRGQHADGAVFHVADQLDQRPAEHAAFVGLAADQQRQHAEQVSVVGHGRVSREVTGVRRALEHLGHGELPTQQRADARQHHEAHHQIADHGIEHLGKHQTERRGGRHQFCVADDACDDVGRNDVDHRRTEGAAEDRDR</sequence>
<accession>A0A699QZU4</accession>